<sequence>MCSFDDRCRDQKGMIYMKQYNRILFVAESGTSRAPMAAGILSEYTLKHPVTIECRGLVVLFPEPLNQKAEAVMISNGINWENFTSTQLEDEDFTDDTLVLTMEHSQLEKIFEKYPSAREENVYVLTELVGDELEILDPYGGSLQSYGLCYETMRKSIIKLVKLLNEGE</sequence>
<dbReference type="InterPro" id="IPR050438">
    <property type="entry name" value="LMW_PTPase"/>
</dbReference>
<dbReference type="PANTHER" id="PTHR11717">
    <property type="entry name" value="LOW MOLECULAR WEIGHT PROTEIN TYROSINE PHOSPHATASE"/>
    <property type="match status" value="1"/>
</dbReference>
<dbReference type="eggNOG" id="COG0394">
    <property type="taxonomic scope" value="Bacteria"/>
</dbReference>
<name>C0G006_9FIRM</name>
<dbReference type="AlphaFoldDB" id="C0G006"/>
<proteinExistence type="predicted"/>
<comment type="caution">
    <text evidence="2">The sequence shown here is derived from an EMBL/GenBank/DDBJ whole genome shotgun (WGS) entry which is preliminary data.</text>
</comment>
<dbReference type="GO" id="GO:0004725">
    <property type="term" value="F:protein tyrosine phosphatase activity"/>
    <property type="evidence" value="ECO:0007669"/>
    <property type="project" value="TreeGrafter"/>
</dbReference>
<protein>
    <submittedName>
        <fullName evidence="2">Low molecular weight phosphotyrosine protein phosphatase</fullName>
    </submittedName>
</protein>
<dbReference type="PANTHER" id="PTHR11717:SF31">
    <property type="entry name" value="LOW MOLECULAR WEIGHT PROTEIN-TYROSINE-PHOSPHATASE ETP-RELATED"/>
    <property type="match status" value="1"/>
</dbReference>
<dbReference type="InterPro" id="IPR023485">
    <property type="entry name" value="Ptyr_pPase"/>
</dbReference>
<dbReference type="SMART" id="SM00226">
    <property type="entry name" value="LMWPc"/>
    <property type="match status" value="1"/>
</dbReference>
<evidence type="ECO:0000313" key="2">
    <source>
        <dbReference type="EMBL" id="EEG91876.1"/>
    </source>
</evidence>
<dbReference type="Proteomes" id="UP000003561">
    <property type="component" value="Unassembled WGS sequence"/>
</dbReference>
<feature type="domain" description="Phosphotyrosine protein phosphatase I" evidence="1">
    <location>
        <begin position="21"/>
        <end position="163"/>
    </location>
</feature>
<dbReference type="InterPro" id="IPR036196">
    <property type="entry name" value="Ptyr_pPase_sf"/>
</dbReference>
<organism evidence="2 3">
    <name type="scientific">Roseburia inulinivorans DSM 16841</name>
    <dbReference type="NCBI Taxonomy" id="622312"/>
    <lineage>
        <taxon>Bacteria</taxon>
        <taxon>Bacillati</taxon>
        <taxon>Bacillota</taxon>
        <taxon>Clostridia</taxon>
        <taxon>Lachnospirales</taxon>
        <taxon>Lachnospiraceae</taxon>
        <taxon>Roseburia</taxon>
    </lineage>
</organism>
<dbReference type="Pfam" id="PF01451">
    <property type="entry name" value="LMWPc"/>
    <property type="match status" value="1"/>
</dbReference>
<dbReference type="SUPFAM" id="SSF52788">
    <property type="entry name" value="Phosphotyrosine protein phosphatases I"/>
    <property type="match status" value="1"/>
</dbReference>
<evidence type="ECO:0000313" key="3">
    <source>
        <dbReference type="Proteomes" id="UP000003561"/>
    </source>
</evidence>
<dbReference type="Gene3D" id="3.40.50.2300">
    <property type="match status" value="1"/>
</dbReference>
<reference evidence="2 3" key="1">
    <citation type="submission" date="2009-02" db="EMBL/GenBank/DDBJ databases">
        <authorList>
            <person name="Fulton L."/>
            <person name="Clifton S."/>
            <person name="Fulton B."/>
            <person name="Xu J."/>
            <person name="Minx P."/>
            <person name="Pepin K.H."/>
            <person name="Johnson M."/>
            <person name="Bhonagiri V."/>
            <person name="Nash W.E."/>
            <person name="Mardis E.R."/>
            <person name="Wilson R.K."/>
        </authorList>
    </citation>
    <scope>NUCLEOTIDE SEQUENCE [LARGE SCALE GENOMIC DNA]</scope>
    <source>
        <strain evidence="2 3">DSM 16841</strain>
    </source>
</reference>
<evidence type="ECO:0000259" key="1">
    <source>
        <dbReference type="SMART" id="SM00226"/>
    </source>
</evidence>
<gene>
    <name evidence="2" type="ORF">ROSEINA2194_04355</name>
</gene>
<reference evidence="2 3" key="2">
    <citation type="submission" date="2009-03" db="EMBL/GenBank/DDBJ databases">
        <title>Draft genome sequence of Roseburia inulinivorans (DSM 16841).</title>
        <authorList>
            <person name="Sudarsanam P."/>
            <person name="Ley R."/>
            <person name="Guruge J."/>
            <person name="Turnbaugh P.J."/>
            <person name="Mahowald M."/>
            <person name="Liep D."/>
            <person name="Gordon J."/>
        </authorList>
    </citation>
    <scope>NUCLEOTIDE SEQUENCE [LARGE SCALE GENOMIC DNA]</scope>
    <source>
        <strain evidence="2 3">DSM 16841</strain>
    </source>
</reference>
<dbReference type="EMBL" id="ACFY01000170">
    <property type="protein sequence ID" value="EEG91876.1"/>
    <property type="molecule type" value="Genomic_DNA"/>
</dbReference>
<accession>C0G006</accession>